<accession>A0A848H4Q1</accession>
<name>A0A848H4Q1_9BURK</name>
<keyword evidence="2" id="KW-1185">Reference proteome</keyword>
<proteinExistence type="predicted"/>
<organism evidence="1 2">
    <name type="scientific">Ramlibacter agri</name>
    <dbReference type="NCBI Taxonomy" id="2728837"/>
    <lineage>
        <taxon>Bacteria</taxon>
        <taxon>Pseudomonadati</taxon>
        <taxon>Pseudomonadota</taxon>
        <taxon>Betaproteobacteria</taxon>
        <taxon>Burkholderiales</taxon>
        <taxon>Comamonadaceae</taxon>
        <taxon>Ramlibacter</taxon>
    </lineage>
</organism>
<gene>
    <name evidence="1" type="ORF">HHL11_12055</name>
</gene>
<dbReference type="EMBL" id="JABBFX010000001">
    <property type="protein sequence ID" value="NML44489.1"/>
    <property type="molecule type" value="Genomic_DNA"/>
</dbReference>
<dbReference type="RefSeq" id="WP_169418611.1">
    <property type="nucleotide sequence ID" value="NZ_JABBFX010000001.1"/>
</dbReference>
<protein>
    <submittedName>
        <fullName evidence="1">Type IV secretory system conjugative DNA transfer family protein</fullName>
    </submittedName>
</protein>
<sequence>MTTTTWAGPEAGESGTEGLGRAIEHAIERSPNHDLLQRRLEGIRGTEELVCFLHRFLHFNDALAARVPFLAGLIHLHPELFADPADVEEFCRRRNACLSAYVAEAANDEYRMTAAGNLVHQRLSQLFFKAVLGHYALRGPDFDRAHPLPQSVAMLLDEARTLFFADARLETVCRAIGFHVGLEFYADQEFNLVDNFLRHQHEGLVAALSAKFDGEPAAYLWMSLHTVVEIGHYRAGLAAVADAVRFCVPRDMAPRVQEWILEGLAAFADLQRRFYECVLPG</sequence>
<evidence type="ECO:0000313" key="2">
    <source>
        <dbReference type="Proteomes" id="UP000541185"/>
    </source>
</evidence>
<evidence type="ECO:0000313" key="1">
    <source>
        <dbReference type="EMBL" id="NML44489.1"/>
    </source>
</evidence>
<dbReference type="Proteomes" id="UP000541185">
    <property type="component" value="Unassembled WGS sequence"/>
</dbReference>
<reference evidence="1 2" key="1">
    <citation type="submission" date="2020-04" db="EMBL/GenBank/DDBJ databases">
        <title>Ramlibacter sp. G-1-2-2 isolated from soil.</title>
        <authorList>
            <person name="Dahal R.H."/>
        </authorList>
    </citation>
    <scope>NUCLEOTIDE SEQUENCE [LARGE SCALE GENOMIC DNA]</scope>
    <source>
        <strain evidence="1 2">G-1-2-2</strain>
    </source>
</reference>
<dbReference type="AlphaFoldDB" id="A0A848H4Q1"/>
<comment type="caution">
    <text evidence="1">The sequence shown here is derived from an EMBL/GenBank/DDBJ whole genome shotgun (WGS) entry which is preliminary data.</text>
</comment>